<dbReference type="GO" id="GO:0005737">
    <property type="term" value="C:cytoplasm"/>
    <property type="evidence" value="ECO:0007669"/>
    <property type="project" value="UniProtKB-SubCell"/>
</dbReference>
<dbReference type="STRING" id="1173020.Cha6605_1383"/>
<keyword evidence="6" id="KW-0378">Hydrolase</keyword>
<comment type="subcellular location">
    <subcellularLocation>
        <location evidence="2">Cytoplasm</location>
    </subcellularLocation>
</comment>
<dbReference type="GO" id="GO:0002161">
    <property type="term" value="F:aminoacyl-tRNA deacylase activity"/>
    <property type="evidence" value="ECO:0007669"/>
    <property type="project" value="UniProtKB-ARBA"/>
</dbReference>
<name>K9UDQ2_CHAP6</name>
<evidence type="ECO:0000256" key="2">
    <source>
        <dbReference type="ARBA" id="ARBA00004496"/>
    </source>
</evidence>
<proteinExistence type="predicted"/>
<dbReference type="SMART" id="SM00863">
    <property type="entry name" value="tRNA_SAD"/>
    <property type="match status" value="1"/>
</dbReference>
<dbReference type="InterPro" id="IPR051335">
    <property type="entry name" value="Alanyl-tRNA_Editing_Enzymes"/>
</dbReference>
<dbReference type="InterPro" id="IPR018165">
    <property type="entry name" value="Ala-tRNA-synth_IIc_core"/>
</dbReference>
<protein>
    <submittedName>
        <fullName evidence="6">Putative metal-dependent hydrolase related to alanyl-tRNA synthetase HxxxH domain protein</fullName>
    </submittedName>
</protein>
<dbReference type="Proteomes" id="UP000010366">
    <property type="component" value="Chromosome"/>
</dbReference>
<keyword evidence="3" id="KW-0479">Metal-binding</keyword>
<dbReference type="HOGENOM" id="CLU_004485_3_2_3"/>
<evidence type="ECO:0000313" key="7">
    <source>
        <dbReference type="Proteomes" id="UP000010366"/>
    </source>
</evidence>
<evidence type="ECO:0000256" key="3">
    <source>
        <dbReference type="ARBA" id="ARBA00022723"/>
    </source>
</evidence>
<dbReference type="PANTHER" id="PTHR43462">
    <property type="entry name" value="ALANYL-TRNA EDITING PROTEIN"/>
    <property type="match status" value="1"/>
</dbReference>
<keyword evidence="7" id="KW-1185">Reference proteome</keyword>
<dbReference type="InterPro" id="IPR012947">
    <property type="entry name" value="tRNA_SAD"/>
</dbReference>
<dbReference type="PANTHER" id="PTHR43462:SF1">
    <property type="entry name" value="ALANYL-TRNA EDITING PROTEIN AARSD1"/>
    <property type="match status" value="1"/>
</dbReference>
<dbReference type="InterPro" id="IPR018164">
    <property type="entry name" value="Ala-tRNA-synth_IIc_N"/>
</dbReference>
<dbReference type="RefSeq" id="WP_015158744.1">
    <property type="nucleotide sequence ID" value="NC_019697.1"/>
</dbReference>
<dbReference type="Gene3D" id="2.40.30.130">
    <property type="match status" value="1"/>
</dbReference>
<dbReference type="KEGG" id="cmp:Cha6605_1383"/>
<organism evidence="6 7">
    <name type="scientific">Chamaesiphon minutus (strain ATCC 27169 / PCC 6605)</name>
    <dbReference type="NCBI Taxonomy" id="1173020"/>
    <lineage>
        <taxon>Bacteria</taxon>
        <taxon>Bacillati</taxon>
        <taxon>Cyanobacteriota</taxon>
        <taxon>Cyanophyceae</taxon>
        <taxon>Gomontiellales</taxon>
        <taxon>Chamaesiphonaceae</taxon>
        <taxon>Chamaesiphon</taxon>
    </lineage>
</organism>
<dbReference type="Pfam" id="PF07973">
    <property type="entry name" value="tRNA_SAD"/>
    <property type="match status" value="1"/>
</dbReference>
<dbReference type="PROSITE" id="PS50860">
    <property type="entry name" value="AA_TRNA_LIGASE_II_ALA"/>
    <property type="match status" value="1"/>
</dbReference>
<dbReference type="GO" id="GO:0006419">
    <property type="term" value="P:alanyl-tRNA aminoacylation"/>
    <property type="evidence" value="ECO:0007669"/>
    <property type="project" value="InterPro"/>
</dbReference>
<comment type="cofactor">
    <cofactor evidence="1">
        <name>Zn(2+)</name>
        <dbReference type="ChEBI" id="CHEBI:29105"/>
    </cofactor>
</comment>
<dbReference type="SUPFAM" id="SSF55186">
    <property type="entry name" value="ThrRS/AlaRS common domain"/>
    <property type="match status" value="1"/>
</dbReference>
<evidence type="ECO:0000256" key="1">
    <source>
        <dbReference type="ARBA" id="ARBA00001947"/>
    </source>
</evidence>
<dbReference type="EMBL" id="CP003600">
    <property type="protein sequence ID" value="AFY92561.1"/>
    <property type="molecule type" value="Genomic_DNA"/>
</dbReference>
<keyword evidence="4" id="KW-0862">Zinc</keyword>
<dbReference type="GO" id="GO:0046872">
    <property type="term" value="F:metal ion binding"/>
    <property type="evidence" value="ECO:0007669"/>
    <property type="project" value="UniProtKB-KW"/>
</dbReference>
<dbReference type="PATRIC" id="fig|1173020.3.peg.1603"/>
<dbReference type="AlphaFoldDB" id="K9UDQ2"/>
<keyword evidence="6" id="KW-0030">Aminoacyl-tRNA synthetase</keyword>
<evidence type="ECO:0000313" key="6">
    <source>
        <dbReference type="EMBL" id="AFY92561.1"/>
    </source>
</evidence>
<dbReference type="GO" id="GO:0003676">
    <property type="term" value="F:nucleic acid binding"/>
    <property type="evidence" value="ECO:0007669"/>
    <property type="project" value="InterPro"/>
</dbReference>
<dbReference type="GO" id="GO:0005524">
    <property type="term" value="F:ATP binding"/>
    <property type="evidence" value="ECO:0007669"/>
    <property type="project" value="InterPro"/>
</dbReference>
<dbReference type="eggNOG" id="COG2872">
    <property type="taxonomic scope" value="Bacteria"/>
</dbReference>
<dbReference type="Pfam" id="PF01411">
    <property type="entry name" value="tRNA-synt_2c"/>
    <property type="match status" value="1"/>
</dbReference>
<feature type="domain" description="Alanyl-transfer RNA synthetases family profile" evidence="5">
    <location>
        <begin position="1"/>
        <end position="165"/>
    </location>
</feature>
<keyword evidence="6" id="KW-0436">Ligase</keyword>
<reference evidence="6 7" key="1">
    <citation type="submission" date="2012-05" db="EMBL/GenBank/DDBJ databases">
        <title>Finished chromosome of genome of Chamaesiphon sp. PCC 6605.</title>
        <authorList>
            <consortium name="US DOE Joint Genome Institute"/>
            <person name="Gugger M."/>
            <person name="Coursin T."/>
            <person name="Rippka R."/>
            <person name="Tandeau De Marsac N."/>
            <person name="Huntemann M."/>
            <person name="Wei C.-L."/>
            <person name="Han J."/>
            <person name="Detter J.C."/>
            <person name="Han C."/>
            <person name="Tapia R."/>
            <person name="Chen A."/>
            <person name="Kyrpides N."/>
            <person name="Mavromatis K."/>
            <person name="Markowitz V."/>
            <person name="Szeto E."/>
            <person name="Ivanova N."/>
            <person name="Pagani I."/>
            <person name="Pati A."/>
            <person name="Goodwin L."/>
            <person name="Nordberg H.P."/>
            <person name="Cantor M.N."/>
            <person name="Hua S.X."/>
            <person name="Woyke T."/>
            <person name="Kerfeld C.A."/>
        </authorList>
    </citation>
    <scope>NUCLEOTIDE SEQUENCE [LARGE SCALE GENOMIC DNA]</scope>
    <source>
        <strain evidence="7">ATCC 27169 / PCC 6605</strain>
    </source>
</reference>
<gene>
    <name evidence="6" type="ORF">Cha6605_1383</name>
</gene>
<dbReference type="GO" id="GO:0004813">
    <property type="term" value="F:alanine-tRNA ligase activity"/>
    <property type="evidence" value="ECO:0007669"/>
    <property type="project" value="InterPro"/>
</dbReference>
<dbReference type="InterPro" id="IPR018163">
    <property type="entry name" value="Thr/Ala-tRNA-synth_IIc_edit"/>
</dbReference>
<dbReference type="OrthoDB" id="9812949at2"/>
<dbReference type="Gene3D" id="3.30.980.10">
    <property type="entry name" value="Threonyl-trna Synthetase, Chain A, domain 2"/>
    <property type="match status" value="1"/>
</dbReference>
<evidence type="ECO:0000256" key="4">
    <source>
        <dbReference type="ARBA" id="ARBA00022833"/>
    </source>
</evidence>
<evidence type="ECO:0000259" key="5">
    <source>
        <dbReference type="PROSITE" id="PS50860"/>
    </source>
</evidence>
<accession>K9UDQ2</accession>
<dbReference type="SUPFAM" id="SSF50447">
    <property type="entry name" value="Translation proteins"/>
    <property type="match status" value="1"/>
</dbReference>
<dbReference type="InterPro" id="IPR009000">
    <property type="entry name" value="Transl_B-barrel_sf"/>
</dbReference>
<sequence>MATFTLNNQSKLPPTQKLFIDDPYQTSCEATVLHVQDDLVVLDQTVFYAESGGQVADRGSIDGVEVKDVQKQPGKLIYINRPDIEVPVVQVDTVVVHQLTQPAPFEIGQKVRLEIDWSYRHLLMRYHSATHFVLHALDRIYGQEEKLYLKGCYIYDESARLDYSNKFNPDLIPEVTKLTNDLIDRGEDIIMESDPSTKDISYWRYGDIIMPCGGTHVRSAKDIGVVNIRRKSHGKSLDRIYISLT</sequence>